<proteinExistence type="predicted"/>
<comment type="caution">
    <text evidence="1">The sequence shown here is derived from an EMBL/GenBank/DDBJ whole genome shotgun (WGS) entry which is preliminary data.</text>
</comment>
<sequence>MRVAPSRIQYLSTAVSKKNACTGLARAAISSKAVLNIPAREILFARQTHRLSCFTMKRLF</sequence>
<reference evidence="1 2" key="1">
    <citation type="submission" date="2024-07" db="EMBL/GenBank/DDBJ databases">
        <title>Genomic Encyclopedia of Type Strains, Phase V (KMG-V): Genome sequencing to study the core and pangenomes of soil and plant-associated prokaryotes.</title>
        <authorList>
            <person name="Whitman W."/>
        </authorList>
    </citation>
    <scope>NUCLEOTIDE SEQUENCE [LARGE SCALE GENOMIC DNA]</scope>
    <source>
        <strain evidence="1 2">USDA 222</strain>
    </source>
</reference>
<dbReference type="RefSeq" id="WP_157785113.1">
    <property type="nucleotide sequence ID" value="NZ_JBGBYD010000002.1"/>
</dbReference>
<dbReference type="Proteomes" id="UP001565474">
    <property type="component" value="Unassembled WGS sequence"/>
</dbReference>
<evidence type="ECO:0000313" key="1">
    <source>
        <dbReference type="EMBL" id="MEY9472517.1"/>
    </source>
</evidence>
<dbReference type="EMBL" id="JBGBZN010000002">
    <property type="protein sequence ID" value="MEY9472517.1"/>
    <property type="molecule type" value="Genomic_DNA"/>
</dbReference>
<evidence type="ECO:0000313" key="2">
    <source>
        <dbReference type="Proteomes" id="UP001565474"/>
    </source>
</evidence>
<keyword evidence="2" id="KW-1185">Reference proteome</keyword>
<accession>A0ABV4GKP3</accession>
<name>A0ABV4GKP3_9BRAD</name>
<protein>
    <submittedName>
        <fullName evidence="1">Uncharacterized protein</fullName>
    </submittedName>
</protein>
<organism evidence="1 2">
    <name type="scientific">Bradyrhizobium yuanmingense</name>
    <dbReference type="NCBI Taxonomy" id="108015"/>
    <lineage>
        <taxon>Bacteria</taxon>
        <taxon>Pseudomonadati</taxon>
        <taxon>Pseudomonadota</taxon>
        <taxon>Alphaproteobacteria</taxon>
        <taxon>Hyphomicrobiales</taxon>
        <taxon>Nitrobacteraceae</taxon>
        <taxon>Bradyrhizobium</taxon>
    </lineage>
</organism>
<gene>
    <name evidence="1" type="ORF">ABH992_004916</name>
</gene>